<evidence type="ECO:0000313" key="1">
    <source>
        <dbReference type="EMBL" id="MEC4720717.1"/>
    </source>
</evidence>
<organism evidence="1 2">
    <name type="scientific">Noviherbaspirillum album</name>
    <dbReference type="NCBI Taxonomy" id="3080276"/>
    <lineage>
        <taxon>Bacteria</taxon>
        <taxon>Pseudomonadati</taxon>
        <taxon>Pseudomonadota</taxon>
        <taxon>Betaproteobacteria</taxon>
        <taxon>Burkholderiales</taxon>
        <taxon>Oxalobacteraceae</taxon>
        <taxon>Noviherbaspirillum</taxon>
    </lineage>
</organism>
<dbReference type="Pfam" id="PF05932">
    <property type="entry name" value="CesT"/>
    <property type="match status" value="1"/>
</dbReference>
<protein>
    <submittedName>
        <fullName evidence="1">CesT family type III secretion system chaperone</fullName>
    </submittedName>
</protein>
<sequence>MNQGIAAVMAKYGLTSRDLRSDGRLTLAIDGTYRVHLIASNNGGMVIESRIRAMPEAPHEAERCMEESLRLAVSRMRDSACTLALDREQRSLMLQQQVPASASAREVEDLLGKFVNELAWWRKVA</sequence>
<comment type="caution">
    <text evidence="1">The sequence shown here is derived from an EMBL/GenBank/DDBJ whole genome shotgun (WGS) entry which is preliminary data.</text>
</comment>
<proteinExistence type="predicted"/>
<dbReference type="EMBL" id="JAWIIV010000013">
    <property type="protein sequence ID" value="MEC4720717.1"/>
    <property type="molecule type" value="Genomic_DNA"/>
</dbReference>
<dbReference type="Gene3D" id="3.30.1460.10">
    <property type="match status" value="1"/>
</dbReference>
<gene>
    <name evidence="1" type="ORF">RY831_16255</name>
</gene>
<dbReference type="SUPFAM" id="SSF69635">
    <property type="entry name" value="Type III secretory system chaperone-like"/>
    <property type="match status" value="1"/>
</dbReference>
<reference evidence="1 2" key="1">
    <citation type="submission" date="2023-10" db="EMBL/GenBank/DDBJ databases">
        <title>Noviherbaspirillum sp. CPCC 100848 genome assembly.</title>
        <authorList>
            <person name="Li X.Y."/>
            <person name="Fang X.M."/>
        </authorList>
    </citation>
    <scope>NUCLEOTIDE SEQUENCE [LARGE SCALE GENOMIC DNA]</scope>
    <source>
        <strain evidence="1 2">CPCC 100848</strain>
    </source>
</reference>
<dbReference type="RefSeq" id="WP_326507433.1">
    <property type="nucleotide sequence ID" value="NZ_JAWIIV010000013.1"/>
</dbReference>
<name>A0ABU6JBT5_9BURK</name>
<dbReference type="Proteomes" id="UP001352263">
    <property type="component" value="Unassembled WGS sequence"/>
</dbReference>
<evidence type="ECO:0000313" key="2">
    <source>
        <dbReference type="Proteomes" id="UP001352263"/>
    </source>
</evidence>
<accession>A0ABU6JBT5</accession>
<dbReference type="InterPro" id="IPR010261">
    <property type="entry name" value="Tir_chaperone"/>
</dbReference>
<keyword evidence="2" id="KW-1185">Reference proteome</keyword>